<gene>
    <name evidence="1" type="ORF">TUM4438_46710</name>
</gene>
<evidence type="ECO:0000313" key="1">
    <source>
        <dbReference type="EMBL" id="GIU02398.1"/>
    </source>
</evidence>
<dbReference type="Pfam" id="PF14568">
    <property type="entry name" value="SUKH_6"/>
    <property type="match status" value="1"/>
</dbReference>
<dbReference type="Proteomes" id="UP000887104">
    <property type="component" value="Unassembled WGS sequence"/>
</dbReference>
<evidence type="ECO:0008006" key="3">
    <source>
        <dbReference type="Google" id="ProtNLM"/>
    </source>
</evidence>
<name>A0ABQ4NSV9_9GAMM</name>
<reference evidence="1" key="1">
    <citation type="submission" date="2021-05" db="EMBL/GenBank/DDBJ databases">
        <title>Molecular characterization for Shewanella algae harboring chromosomal blaOXA-55-like strains isolated from clinical and environment sample.</title>
        <authorList>
            <person name="Ohama Y."/>
            <person name="Aoki K."/>
            <person name="Harada S."/>
            <person name="Moriya K."/>
            <person name="Ishii Y."/>
            <person name="Tateda K."/>
        </authorList>
    </citation>
    <scope>NUCLEOTIDE SEQUENCE</scope>
    <source>
        <strain evidence="1">JCM 11563</strain>
    </source>
</reference>
<dbReference type="EMBL" id="BPEY01000343">
    <property type="protein sequence ID" value="GIU02398.1"/>
    <property type="molecule type" value="Genomic_DNA"/>
</dbReference>
<sequence length="88" mass="10119">MEIFYEGFDLKNFWEECEYAEKEYVCEPLTDQLVEEIESELGYKLPLSYIELMKTQNGGSPTNTAVLISSTKTRHGTKQCSLVRMLLG</sequence>
<dbReference type="InterPro" id="IPR037883">
    <property type="entry name" value="Knr4/Smi1-like_sf"/>
</dbReference>
<keyword evidence="2" id="KW-1185">Reference proteome</keyword>
<proteinExistence type="predicted"/>
<dbReference type="Gene3D" id="3.40.1580.10">
    <property type="entry name" value="SMI1/KNR4-like"/>
    <property type="match status" value="1"/>
</dbReference>
<dbReference type="SUPFAM" id="SSF160631">
    <property type="entry name" value="SMI1/KNR4-like"/>
    <property type="match status" value="1"/>
</dbReference>
<accession>A0ABQ4NSV9</accession>
<dbReference type="RefSeq" id="WP_220783702.1">
    <property type="nucleotide sequence ID" value="NZ_BPEY01000343.1"/>
</dbReference>
<organism evidence="1 2">
    <name type="scientific">Shewanella sairae</name>
    <dbReference type="NCBI Taxonomy" id="190310"/>
    <lineage>
        <taxon>Bacteria</taxon>
        <taxon>Pseudomonadati</taxon>
        <taxon>Pseudomonadota</taxon>
        <taxon>Gammaproteobacteria</taxon>
        <taxon>Alteromonadales</taxon>
        <taxon>Shewanellaceae</taxon>
        <taxon>Shewanella</taxon>
    </lineage>
</organism>
<evidence type="ECO:0000313" key="2">
    <source>
        <dbReference type="Proteomes" id="UP000887104"/>
    </source>
</evidence>
<protein>
    <recommendedName>
        <fullName evidence="3">SMI1/KNR4 family protein</fullName>
    </recommendedName>
</protein>
<comment type="caution">
    <text evidence="1">The sequence shown here is derived from an EMBL/GenBank/DDBJ whole genome shotgun (WGS) entry which is preliminary data.</text>
</comment>